<accession>A0A1W4X4U3</accession>
<evidence type="ECO:0000256" key="2">
    <source>
        <dbReference type="ARBA" id="ARBA00008098"/>
    </source>
</evidence>
<evidence type="ECO:0000256" key="1">
    <source>
        <dbReference type="ARBA" id="ARBA00004613"/>
    </source>
</evidence>
<comment type="similarity">
    <text evidence="2">Belongs to the PBP/GOBP family.</text>
</comment>
<organism evidence="8 9">
    <name type="scientific">Agrilus planipennis</name>
    <name type="common">Emerald ash borer</name>
    <name type="synonym">Agrilus marcopoli</name>
    <dbReference type="NCBI Taxonomy" id="224129"/>
    <lineage>
        <taxon>Eukaryota</taxon>
        <taxon>Metazoa</taxon>
        <taxon>Ecdysozoa</taxon>
        <taxon>Arthropoda</taxon>
        <taxon>Hexapoda</taxon>
        <taxon>Insecta</taxon>
        <taxon>Pterygota</taxon>
        <taxon>Neoptera</taxon>
        <taxon>Endopterygota</taxon>
        <taxon>Coleoptera</taxon>
        <taxon>Polyphaga</taxon>
        <taxon>Elateriformia</taxon>
        <taxon>Buprestoidea</taxon>
        <taxon>Buprestidae</taxon>
        <taxon>Agrilinae</taxon>
        <taxon>Agrilus</taxon>
    </lineage>
</organism>
<dbReference type="GO" id="GO:0005615">
    <property type="term" value="C:extracellular space"/>
    <property type="evidence" value="ECO:0007669"/>
    <property type="project" value="TreeGrafter"/>
</dbReference>
<dbReference type="InterPro" id="IPR006170">
    <property type="entry name" value="PBP/GOBP"/>
</dbReference>
<dbReference type="Gene3D" id="1.10.238.20">
    <property type="entry name" value="Pheromone/general odorant binding protein domain"/>
    <property type="match status" value="1"/>
</dbReference>
<dbReference type="PANTHER" id="PTHR11857:SF43">
    <property type="entry name" value="GEO07291P1-RELATED"/>
    <property type="match status" value="1"/>
</dbReference>
<feature type="signal peptide" evidence="7">
    <location>
        <begin position="1"/>
        <end position="18"/>
    </location>
</feature>
<feature type="chain" id="PRO_5010696322" evidence="7">
    <location>
        <begin position="19"/>
        <end position="134"/>
    </location>
</feature>
<evidence type="ECO:0000256" key="3">
    <source>
        <dbReference type="ARBA" id="ARBA00022525"/>
    </source>
</evidence>
<dbReference type="InParanoid" id="A0A1W4X4U3"/>
<dbReference type="GO" id="GO:0005549">
    <property type="term" value="F:odorant binding"/>
    <property type="evidence" value="ECO:0007669"/>
    <property type="project" value="InterPro"/>
</dbReference>
<evidence type="ECO:0000313" key="9">
    <source>
        <dbReference type="RefSeq" id="XP_018331136.1"/>
    </source>
</evidence>
<keyword evidence="8" id="KW-1185">Reference proteome</keyword>
<name>A0A1W4X4U3_AGRPL</name>
<dbReference type="RefSeq" id="XP_018331136.1">
    <property type="nucleotide sequence ID" value="XM_018475634.1"/>
</dbReference>
<protein>
    <submittedName>
        <fullName evidence="9">General odorant-binding protein 69a</fullName>
    </submittedName>
</protein>
<dbReference type="FunFam" id="1.10.238.20:FF:000001">
    <property type="entry name" value="General odorant-binding protein lush"/>
    <property type="match status" value="1"/>
</dbReference>
<dbReference type="SUPFAM" id="SSF47565">
    <property type="entry name" value="Insect pheromone/odorant-binding proteins"/>
    <property type="match status" value="1"/>
</dbReference>
<comment type="function">
    <text evidence="6">May be a carrier protein for lipids.</text>
</comment>
<evidence type="ECO:0000256" key="7">
    <source>
        <dbReference type="SAM" id="SignalP"/>
    </source>
</evidence>
<comment type="subcellular location">
    <subcellularLocation>
        <location evidence="1">Secreted</location>
    </subcellularLocation>
</comment>
<sequence length="134" mass="15658">MKFILILCVFGLFASVKAVLTDEQRNQLRTIYSTCEEKTKVDKQQIKLSHEGKKTDDPKLNQYYYCVLTKFGVVDEESKLKFDVVGMDLPKEQKENLQKIVDKCKNEKGKDKYETAKLLFECYWKTTSIRTAVK</sequence>
<evidence type="ECO:0000256" key="6">
    <source>
        <dbReference type="ARBA" id="ARBA00056866"/>
    </source>
</evidence>
<dbReference type="Pfam" id="PF01395">
    <property type="entry name" value="PBP_GOBP"/>
    <property type="match status" value="1"/>
</dbReference>
<dbReference type="GeneID" id="108741045"/>
<proteinExistence type="inferred from homology"/>
<keyword evidence="5" id="KW-0325">Glycoprotein</keyword>
<dbReference type="OrthoDB" id="8194670at2759"/>
<dbReference type="FunCoup" id="A0A1W4X4U3">
    <property type="interactions" value="64"/>
</dbReference>
<dbReference type="GO" id="GO:0007608">
    <property type="term" value="P:sensory perception of smell"/>
    <property type="evidence" value="ECO:0007669"/>
    <property type="project" value="TreeGrafter"/>
</dbReference>
<dbReference type="KEGG" id="apln:108741045"/>
<dbReference type="SMART" id="SM00708">
    <property type="entry name" value="PhBP"/>
    <property type="match status" value="1"/>
</dbReference>
<gene>
    <name evidence="9" type="primary">LOC108741045</name>
</gene>
<dbReference type="PANTHER" id="PTHR11857">
    <property type="entry name" value="ODORANT BINDING PROTEIN-RELATED"/>
    <property type="match status" value="1"/>
</dbReference>
<evidence type="ECO:0000256" key="5">
    <source>
        <dbReference type="ARBA" id="ARBA00023180"/>
    </source>
</evidence>
<dbReference type="InterPro" id="IPR036728">
    <property type="entry name" value="PBP_GOBP_sf"/>
</dbReference>
<reference evidence="9" key="1">
    <citation type="submission" date="2025-08" db="UniProtKB">
        <authorList>
            <consortium name="RefSeq"/>
        </authorList>
    </citation>
    <scope>IDENTIFICATION</scope>
    <source>
        <tissue evidence="9">Entire body</tissue>
    </source>
</reference>
<dbReference type="AlphaFoldDB" id="A0A1W4X4U3"/>
<evidence type="ECO:0000256" key="4">
    <source>
        <dbReference type="ARBA" id="ARBA00022729"/>
    </source>
</evidence>
<dbReference type="Proteomes" id="UP000192223">
    <property type="component" value="Unplaced"/>
</dbReference>
<keyword evidence="4 7" id="KW-0732">Signal</keyword>
<dbReference type="CDD" id="cd23992">
    <property type="entry name" value="PBP_GOBP"/>
    <property type="match status" value="1"/>
</dbReference>
<evidence type="ECO:0000313" key="8">
    <source>
        <dbReference type="Proteomes" id="UP000192223"/>
    </source>
</evidence>
<keyword evidence="3" id="KW-0964">Secreted</keyword>